<evidence type="ECO:0000259" key="13">
    <source>
        <dbReference type="Pfam" id="PF00717"/>
    </source>
</evidence>
<dbReference type="RefSeq" id="WP_274151497.1">
    <property type="nucleotide sequence ID" value="NZ_CP117811.1"/>
</dbReference>
<keyword evidence="8" id="KW-0238">DNA-binding</keyword>
<organism evidence="15 16">
    <name type="scientific">Lentisphaera profundi</name>
    <dbReference type="NCBI Taxonomy" id="1658616"/>
    <lineage>
        <taxon>Bacteria</taxon>
        <taxon>Pseudomonadati</taxon>
        <taxon>Lentisphaerota</taxon>
        <taxon>Lentisphaeria</taxon>
        <taxon>Lentisphaerales</taxon>
        <taxon>Lentisphaeraceae</taxon>
        <taxon>Lentisphaera</taxon>
    </lineage>
</organism>
<feature type="domain" description="LexA repressor DNA-binding" evidence="14">
    <location>
        <begin position="1"/>
        <end position="60"/>
    </location>
</feature>
<evidence type="ECO:0000256" key="9">
    <source>
        <dbReference type="ARBA" id="ARBA00023163"/>
    </source>
</evidence>
<name>A0ABY7VVK1_9BACT</name>
<keyword evidence="9" id="KW-0804">Transcription</keyword>
<keyword evidence="7" id="KW-0805">Transcription regulation</keyword>
<dbReference type="InterPro" id="IPR039418">
    <property type="entry name" value="LexA-like"/>
</dbReference>
<dbReference type="SUPFAM" id="SSF46785">
    <property type="entry name" value="Winged helix' DNA-binding domain"/>
    <property type="match status" value="1"/>
</dbReference>
<protein>
    <submittedName>
        <fullName evidence="15">Transcriptional repressor LexA</fullName>
        <ecNumber evidence="15">3.4.21.88</ecNumber>
    </submittedName>
</protein>
<evidence type="ECO:0000256" key="7">
    <source>
        <dbReference type="ARBA" id="ARBA00023015"/>
    </source>
</evidence>
<evidence type="ECO:0000259" key="14">
    <source>
        <dbReference type="Pfam" id="PF01726"/>
    </source>
</evidence>
<dbReference type="InterPro" id="IPR036286">
    <property type="entry name" value="LexA/Signal_pep-like_sf"/>
</dbReference>
<dbReference type="EMBL" id="CP117811">
    <property type="protein sequence ID" value="WDE97240.1"/>
    <property type="molecule type" value="Genomic_DNA"/>
</dbReference>
<dbReference type="EC" id="3.4.21.88" evidence="15"/>
<dbReference type="CDD" id="cd06529">
    <property type="entry name" value="S24_LexA-like"/>
    <property type="match status" value="1"/>
</dbReference>
<evidence type="ECO:0000256" key="10">
    <source>
        <dbReference type="ARBA" id="ARBA00023204"/>
    </source>
</evidence>
<reference evidence="15 16" key="1">
    <citation type="submission" date="2023-02" db="EMBL/GenBank/DDBJ databases">
        <title>Genome sequence of Lentisphaera profundi SAORIC-696.</title>
        <authorList>
            <person name="Kim e."/>
            <person name="Cho J.-C."/>
            <person name="Choi A."/>
            <person name="Kang I."/>
        </authorList>
    </citation>
    <scope>NUCLEOTIDE SEQUENCE [LARGE SCALE GENOMIC DNA]</scope>
    <source>
        <strain evidence="15 16">SAORIC-696</strain>
    </source>
</reference>
<proteinExistence type="inferred from homology"/>
<comment type="similarity">
    <text evidence="1 12">Belongs to the peptidase S24 family.</text>
</comment>
<evidence type="ECO:0000256" key="8">
    <source>
        <dbReference type="ARBA" id="ARBA00023125"/>
    </source>
</evidence>
<dbReference type="Gene3D" id="2.10.109.10">
    <property type="entry name" value="Umud Fragment, subunit A"/>
    <property type="match status" value="1"/>
</dbReference>
<dbReference type="Proteomes" id="UP001214250">
    <property type="component" value="Chromosome 1"/>
</dbReference>
<evidence type="ECO:0000256" key="12">
    <source>
        <dbReference type="RuleBase" id="RU003991"/>
    </source>
</evidence>
<gene>
    <name evidence="15" type="primary">lexA</name>
    <name evidence="15" type="ORF">PQO03_04645</name>
</gene>
<dbReference type="GO" id="GO:0004252">
    <property type="term" value="F:serine-type endopeptidase activity"/>
    <property type="evidence" value="ECO:0007669"/>
    <property type="project" value="UniProtKB-EC"/>
</dbReference>
<dbReference type="InterPro" id="IPR036390">
    <property type="entry name" value="WH_DNA-bd_sf"/>
</dbReference>
<feature type="domain" description="Peptidase S24/S26A/S26B/S26C" evidence="13">
    <location>
        <begin position="83"/>
        <end position="201"/>
    </location>
</feature>
<keyword evidence="10" id="KW-0234">DNA repair</keyword>
<dbReference type="Pfam" id="PF01726">
    <property type="entry name" value="LexA_DNA_bind"/>
    <property type="match status" value="1"/>
</dbReference>
<evidence type="ECO:0000256" key="2">
    <source>
        <dbReference type="ARBA" id="ARBA00022491"/>
    </source>
</evidence>
<keyword evidence="4" id="KW-0227">DNA damage</keyword>
<evidence type="ECO:0000256" key="1">
    <source>
        <dbReference type="ARBA" id="ARBA00007484"/>
    </source>
</evidence>
<dbReference type="SUPFAM" id="SSF51306">
    <property type="entry name" value="LexA/Signal peptidase"/>
    <property type="match status" value="1"/>
</dbReference>
<dbReference type="NCBIfam" id="TIGR00498">
    <property type="entry name" value="lexA"/>
    <property type="match status" value="1"/>
</dbReference>
<keyword evidence="11" id="KW-0742">SOS response</keyword>
<dbReference type="InterPro" id="IPR006199">
    <property type="entry name" value="LexA_DNA-bd_dom"/>
</dbReference>
<evidence type="ECO:0000256" key="6">
    <source>
        <dbReference type="ARBA" id="ARBA00022813"/>
    </source>
</evidence>
<evidence type="ECO:0000313" key="15">
    <source>
        <dbReference type="EMBL" id="WDE97240.1"/>
    </source>
</evidence>
<accession>A0ABY7VVK1</accession>
<dbReference type="InterPro" id="IPR036388">
    <property type="entry name" value="WH-like_DNA-bd_sf"/>
</dbReference>
<evidence type="ECO:0000256" key="3">
    <source>
        <dbReference type="ARBA" id="ARBA00022705"/>
    </source>
</evidence>
<dbReference type="InterPro" id="IPR006200">
    <property type="entry name" value="LexA"/>
</dbReference>
<evidence type="ECO:0000256" key="4">
    <source>
        <dbReference type="ARBA" id="ARBA00022763"/>
    </source>
</evidence>
<evidence type="ECO:0000256" key="5">
    <source>
        <dbReference type="ARBA" id="ARBA00022801"/>
    </source>
</evidence>
<dbReference type="PANTHER" id="PTHR33516">
    <property type="entry name" value="LEXA REPRESSOR"/>
    <property type="match status" value="1"/>
</dbReference>
<evidence type="ECO:0000313" key="16">
    <source>
        <dbReference type="Proteomes" id="UP001214250"/>
    </source>
</evidence>
<keyword evidence="16" id="KW-1185">Reference proteome</keyword>
<sequence length="207" mass="23264">MKGLTDRQQETLDFIEDFTTREGMAPTIYEIAERFNIKSATSFAHVRALQRKGYLTRSSKARSMTLTNTTTRPRNLSFMLSIPLLGRISAGMPLMAEENVEREIQIDPASFQGLRADGRLFALLVNGESMRDAGILDGDSIIVKQQDNANAEDIVVAMVNGDTTVKQLYFTDGKIELRPCNNEFETQFYEPSEVYIQGKVVALQRTL</sequence>
<dbReference type="Gene3D" id="1.10.10.10">
    <property type="entry name" value="Winged helix-like DNA-binding domain superfamily/Winged helix DNA-binding domain"/>
    <property type="match status" value="1"/>
</dbReference>
<keyword evidence="5 12" id="KW-0378">Hydrolase</keyword>
<dbReference type="InterPro" id="IPR050077">
    <property type="entry name" value="LexA_repressor"/>
</dbReference>
<evidence type="ECO:0000256" key="11">
    <source>
        <dbReference type="ARBA" id="ARBA00023236"/>
    </source>
</evidence>
<keyword evidence="3" id="KW-0235">DNA replication</keyword>
<keyword evidence="6 12" id="KW-0068">Autocatalytic cleavage</keyword>
<dbReference type="Pfam" id="PF00717">
    <property type="entry name" value="Peptidase_S24"/>
    <property type="match status" value="1"/>
</dbReference>
<dbReference type="InterPro" id="IPR015927">
    <property type="entry name" value="Peptidase_S24_S26A/B/C"/>
</dbReference>
<keyword evidence="2" id="KW-0678">Repressor</keyword>
<dbReference type="PRINTS" id="PR00726">
    <property type="entry name" value="LEXASERPTASE"/>
</dbReference>
<dbReference type="PANTHER" id="PTHR33516:SF2">
    <property type="entry name" value="LEXA REPRESSOR-RELATED"/>
    <property type="match status" value="1"/>
</dbReference>
<dbReference type="InterPro" id="IPR006197">
    <property type="entry name" value="Peptidase_S24_LexA"/>
</dbReference>